<accession>A0A7C8MGZ6</accession>
<comment type="caution">
    <text evidence="2">The sequence shown here is derived from an EMBL/GenBank/DDBJ whole genome shotgun (WGS) entry which is preliminary data.</text>
</comment>
<gene>
    <name evidence="2" type="ORF">BDV95DRAFT_600925</name>
</gene>
<evidence type="ECO:0000313" key="3">
    <source>
        <dbReference type="Proteomes" id="UP000481861"/>
    </source>
</evidence>
<reference evidence="2 3" key="1">
    <citation type="submission" date="2020-01" db="EMBL/GenBank/DDBJ databases">
        <authorList>
            <consortium name="DOE Joint Genome Institute"/>
            <person name="Haridas S."/>
            <person name="Albert R."/>
            <person name="Binder M."/>
            <person name="Bloem J."/>
            <person name="Labutti K."/>
            <person name="Salamov A."/>
            <person name="Andreopoulos B."/>
            <person name="Baker S.E."/>
            <person name="Barry K."/>
            <person name="Bills G."/>
            <person name="Bluhm B.H."/>
            <person name="Cannon C."/>
            <person name="Castanera R."/>
            <person name="Culley D.E."/>
            <person name="Daum C."/>
            <person name="Ezra D."/>
            <person name="Gonzalez J.B."/>
            <person name="Henrissat B."/>
            <person name="Kuo A."/>
            <person name="Liang C."/>
            <person name="Lipzen A."/>
            <person name="Lutzoni F."/>
            <person name="Magnuson J."/>
            <person name="Mondo S."/>
            <person name="Nolan M."/>
            <person name="Ohm R."/>
            <person name="Pangilinan J."/>
            <person name="Park H.-J.H."/>
            <person name="Ramirez L."/>
            <person name="Alfaro M."/>
            <person name="Sun H."/>
            <person name="Tritt A."/>
            <person name="Yoshinaga Y."/>
            <person name="Zwiers L.-H.L."/>
            <person name="Turgeon B.G."/>
            <person name="Goodwin S.B."/>
            <person name="Spatafora J.W."/>
            <person name="Crous P.W."/>
            <person name="Grigoriev I.V."/>
        </authorList>
    </citation>
    <scope>NUCLEOTIDE SEQUENCE [LARGE SCALE GENOMIC DNA]</scope>
    <source>
        <strain evidence="2 3">CBS 611.86</strain>
    </source>
</reference>
<proteinExistence type="predicted"/>
<dbReference type="PANTHER" id="PTHR38166">
    <property type="entry name" value="C2H2-TYPE DOMAIN-CONTAINING PROTEIN-RELATED"/>
    <property type="match status" value="1"/>
</dbReference>
<feature type="compositionally biased region" description="Basic and acidic residues" evidence="1">
    <location>
        <begin position="118"/>
        <end position="127"/>
    </location>
</feature>
<feature type="region of interest" description="Disordered" evidence="1">
    <location>
        <begin position="1"/>
        <end position="46"/>
    </location>
</feature>
<dbReference type="Proteomes" id="UP000481861">
    <property type="component" value="Unassembled WGS sequence"/>
</dbReference>
<name>A0A7C8MGZ6_9PLEO</name>
<evidence type="ECO:0000256" key="1">
    <source>
        <dbReference type="SAM" id="MobiDB-lite"/>
    </source>
</evidence>
<keyword evidence="3" id="KW-1185">Reference proteome</keyword>
<sequence>MSMRDNSKKQTTKRSRKNYEESGKDEDDEDRKKRARRSGSPPDQCDTSLQRYACPFLKYNTPKYKVLKSCREPKRLHRIKEHLYRVHRLHQCRRCKITFDTEDATKEHSEADPACEVRPSRSEHSVEGVNDKKYGLLRSRANLKNKSEFERWEDMYRILFPDSTPIPSPLFDTTELQEDHLQETPENRSSQFIKRCREELPVRLGTLLTNTIHQHLLSVMEREAERLSMAFKDLEAPIQNCIKTAFEQVASGCNEQQSLIQVAIPSNELDLIEGIDPSSSPATSPSFNPLNETVKWHPSLHIDQAGFLQAFGEDFEAPIDSVAFPPDMNYPIENNMIISADFLAPGFENAALLPPTYDFPLMGQHYSFPSEDTQIMATETDEQLHYAGELPSSSSARILNAAKYVDSIEENNDTSFLDVGDLFGYDLSATLASSSTLAFDSFEGGLDDVDGSGEPDFDSIP</sequence>
<evidence type="ECO:0000313" key="2">
    <source>
        <dbReference type="EMBL" id="KAF2878258.1"/>
    </source>
</evidence>
<dbReference type="PANTHER" id="PTHR38166:SF1">
    <property type="entry name" value="C2H2-TYPE DOMAIN-CONTAINING PROTEIN"/>
    <property type="match status" value="1"/>
</dbReference>
<dbReference type="OrthoDB" id="3801542at2759"/>
<organism evidence="2 3">
    <name type="scientific">Massariosphaeria phaeospora</name>
    <dbReference type="NCBI Taxonomy" id="100035"/>
    <lineage>
        <taxon>Eukaryota</taxon>
        <taxon>Fungi</taxon>
        <taxon>Dikarya</taxon>
        <taxon>Ascomycota</taxon>
        <taxon>Pezizomycotina</taxon>
        <taxon>Dothideomycetes</taxon>
        <taxon>Pleosporomycetidae</taxon>
        <taxon>Pleosporales</taxon>
        <taxon>Pleosporales incertae sedis</taxon>
        <taxon>Massariosphaeria</taxon>
    </lineage>
</organism>
<dbReference type="AlphaFoldDB" id="A0A7C8MGZ6"/>
<protein>
    <recommendedName>
        <fullName evidence="4">C2H2-type domain-containing protein</fullName>
    </recommendedName>
</protein>
<feature type="region of interest" description="Disordered" evidence="1">
    <location>
        <begin position="106"/>
        <end position="127"/>
    </location>
</feature>
<dbReference type="EMBL" id="JAADJZ010000001">
    <property type="protein sequence ID" value="KAF2878258.1"/>
    <property type="molecule type" value="Genomic_DNA"/>
</dbReference>
<evidence type="ECO:0008006" key="4">
    <source>
        <dbReference type="Google" id="ProtNLM"/>
    </source>
</evidence>